<gene>
    <name evidence="1" type="ORF">CYMTET_29726</name>
</gene>
<accession>A0AAE0KUM6</accession>
<name>A0AAE0KUM6_9CHLO</name>
<dbReference type="Proteomes" id="UP001190700">
    <property type="component" value="Unassembled WGS sequence"/>
</dbReference>
<dbReference type="Gene3D" id="3.40.50.11970">
    <property type="match status" value="1"/>
</dbReference>
<dbReference type="EMBL" id="LGRX02016955">
    <property type="protein sequence ID" value="KAK3261362.1"/>
    <property type="molecule type" value="Genomic_DNA"/>
</dbReference>
<sequence length="169" mass="18512">MKSVEGGEGLPAAWTFMLYAVFDSSTSVEQYLLPDLEQIRASGVGGDSRINVLTLIECTVGCATLFEALNLQNERFENQALFTITHGEYAAVGGFESFSIRGDVGTRLSAFIEYSLKELPAENFALILFDHVNGWFGFRQDTASASRVVSTMTCTSLKVVYTLKVLSLI</sequence>
<reference evidence="1 2" key="1">
    <citation type="journal article" date="2015" name="Genome Biol. Evol.">
        <title>Comparative Genomics of a Bacterivorous Green Alga Reveals Evolutionary Causalities and Consequences of Phago-Mixotrophic Mode of Nutrition.</title>
        <authorList>
            <person name="Burns J.A."/>
            <person name="Paasch A."/>
            <person name="Narechania A."/>
            <person name="Kim E."/>
        </authorList>
    </citation>
    <scope>NUCLEOTIDE SEQUENCE [LARGE SCALE GENOMIC DNA]</scope>
    <source>
        <strain evidence="1 2">PLY_AMNH</strain>
    </source>
</reference>
<organism evidence="1 2">
    <name type="scientific">Cymbomonas tetramitiformis</name>
    <dbReference type="NCBI Taxonomy" id="36881"/>
    <lineage>
        <taxon>Eukaryota</taxon>
        <taxon>Viridiplantae</taxon>
        <taxon>Chlorophyta</taxon>
        <taxon>Pyramimonadophyceae</taxon>
        <taxon>Pyramimonadales</taxon>
        <taxon>Pyramimonadaceae</taxon>
        <taxon>Cymbomonas</taxon>
    </lineage>
</organism>
<protein>
    <submittedName>
        <fullName evidence="1">Uncharacterized protein</fullName>
    </submittedName>
</protein>
<evidence type="ECO:0000313" key="1">
    <source>
        <dbReference type="EMBL" id="KAK3261362.1"/>
    </source>
</evidence>
<keyword evidence="2" id="KW-1185">Reference proteome</keyword>
<proteinExistence type="predicted"/>
<evidence type="ECO:0000313" key="2">
    <source>
        <dbReference type="Proteomes" id="UP001190700"/>
    </source>
</evidence>
<comment type="caution">
    <text evidence="1">The sequence shown here is derived from an EMBL/GenBank/DDBJ whole genome shotgun (WGS) entry which is preliminary data.</text>
</comment>
<dbReference type="AlphaFoldDB" id="A0AAE0KUM6"/>